<dbReference type="GO" id="GO:0051233">
    <property type="term" value="C:spindle midzone"/>
    <property type="evidence" value="ECO:0000314"/>
    <property type="project" value="WormBase"/>
</dbReference>
<feature type="compositionally biased region" description="Polar residues" evidence="4">
    <location>
        <begin position="270"/>
        <end position="279"/>
    </location>
</feature>
<feature type="region of interest" description="Disordered" evidence="4">
    <location>
        <begin position="151"/>
        <end position="175"/>
    </location>
</feature>
<keyword evidence="1" id="KW-0479">Metal-binding</keyword>
<dbReference type="InParanoid" id="Q9XUS9"/>
<dbReference type="Reactome" id="R-CEL-983189">
    <property type="pathway name" value="Kinesins"/>
</dbReference>
<accession>Q9XUS9</accession>
<evidence type="ECO:0000313" key="7">
    <source>
        <dbReference type="EMBL" id="CAB04593.1"/>
    </source>
</evidence>
<evidence type="ECO:0000313" key="8">
    <source>
        <dbReference type="Proteomes" id="UP000001940"/>
    </source>
</evidence>
<dbReference type="Reactome" id="R-CEL-9013404">
    <property type="pathway name" value="RAC2 GTPase cycle"/>
</dbReference>
<feature type="compositionally biased region" description="Acidic residues" evidence="4">
    <location>
        <begin position="162"/>
        <end position="175"/>
    </location>
</feature>
<dbReference type="ComplexPortal" id="CPX-3463">
    <property type="entry name" value="Central spindlin complex"/>
</dbReference>
<keyword evidence="11" id="KW-1267">Proteomics identification</keyword>
<dbReference type="GO" id="GO:0000070">
    <property type="term" value="P:mitotic sister chromatid segregation"/>
    <property type="evidence" value="ECO:0000315"/>
    <property type="project" value="UniProtKB"/>
</dbReference>
<dbReference type="eggNOG" id="KOG3564">
    <property type="taxonomic scope" value="Eukaryota"/>
</dbReference>
<dbReference type="GeneID" id="176815"/>
<dbReference type="CDD" id="cd04382">
    <property type="entry name" value="RhoGAP_MgcRacGAP"/>
    <property type="match status" value="1"/>
</dbReference>
<feature type="compositionally biased region" description="Low complexity" evidence="4">
    <location>
        <begin position="211"/>
        <end position="221"/>
    </location>
</feature>
<reference evidence="10" key="2">
    <citation type="journal article" date="2021" name="Proc. Natl. Acad. Sci. U.S.A.">
        <title>Mechanistic insights into central spindle assembly mediated by the centralspindlin complex.</title>
        <authorList>
            <person name="Pan H."/>
            <person name="Guan R."/>
            <person name="Zhao R."/>
            <person name="Ou G."/>
            <person name="Chen Z."/>
        </authorList>
    </citation>
    <scope>X-RAY CRYSTALLOGRAPHY (2.50 ANGSTROMS) OF 1-120</scope>
</reference>
<dbReference type="PANTHER" id="PTHR46199:SF3">
    <property type="entry name" value="RAC GTPASE-ACTIVATING PROTEIN 1"/>
    <property type="match status" value="1"/>
</dbReference>
<feature type="region of interest" description="Disordered" evidence="4">
    <location>
        <begin position="192"/>
        <end position="288"/>
    </location>
</feature>
<dbReference type="SMR" id="Q9XUS9"/>
<dbReference type="Reactome" id="R-CEL-8980692">
    <property type="pathway name" value="RHOA GTPase cycle"/>
</dbReference>
<dbReference type="Pfam" id="PF00620">
    <property type="entry name" value="RhoGAP"/>
    <property type="match status" value="1"/>
</dbReference>
<evidence type="ECO:0000259" key="6">
    <source>
        <dbReference type="PROSITE" id="PS50238"/>
    </source>
</evidence>
<dbReference type="GO" id="GO:0040038">
    <property type="term" value="P:polar body extrusion after meiotic divisions"/>
    <property type="evidence" value="ECO:0000315"/>
    <property type="project" value="WormBase"/>
</dbReference>
<dbReference type="PhylomeDB" id="Q9XUS9"/>
<evidence type="ECO:0000256" key="1">
    <source>
        <dbReference type="ARBA" id="ARBA00022723"/>
    </source>
</evidence>
<dbReference type="AlphaFoldDB" id="Q9XUS9"/>
<dbReference type="Reactome" id="R-CEL-9013148">
    <property type="pathway name" value="CDC42 GTPase cycle"/>
</dbReference>
<gene>
    <name evidence="7 9" type="primary">cyk-4</name>
    <name evidence="7" type="ORF">CELE_K08E3.6</name>
    <name evidence="9" type="ORF">K08E3.6</name>
</gene>
<evidence type="ECO:0007829" key="10">
    <source>
        <dbReference type="PDB" id="7EQC"/>
    </source>
</evidence>
<dbReference type="GO" id="GO:0032154">
    <property type="term" value="C:cleavage furrow"/>
    <property type="evidence" value="ECO:0000318"/>
    <property type="project" value="GO_Central"/>
</dbReference>
<dbReference type="GO" id="GO:0051255">
    <property type="term" value="P:spindle midzone assembly"/>
    <property type="evidence" value="ECO:0000315"/>
    <property type="project" value="ComplexPortal"/>
</dbReference>
<evidence type="ECO:0000313" key="9">
    <source>
        <dbReference type="WormBase" id="K08E3.6"/>
    </source>
</evidence>
<dbReference type="PROSITE" id="PS00479">
    <property type="entry name" value="ZF_DAG_PE_1"/>
    <property type="match status" value="1"/>
</dbReference>
<dbReference type="CTD" id="176815"/>
<dbReference type="PANTHER" id="PTHR46199">
    <property type="entry name" value="RAC GTPASE-ACTIVATING PROTEIN 1"/>
    <property type="match status" value="1"/>
</dbReference>
<comment type="interaction">
    <interactant intactId="EBI-315948">
        <id>Q9XUS9</id>
    </interactant>
    <interactant intactId="EBI-9634015">
        <id>Q8MQ03</id>
        <label>zen-4</label>
    </interactant>
    <organismsDiffer>false</organismsDiffer>
    <experiments>6</experiments>
</comment>
<dbReference type="GO" id="GO:0046872">
    <property type="term" value="F:metal ion binding"/>
    <property type="evidence" value="ECO:0007669"/>
    <property type="project" value="UniProtKB-KW"/>
</dbReference>
<feature type="domain" description="Phorbol-ester/DAG-type" evidence="5">
    <location>
        <begin position="351"/>
        <end position="399"/>
    </location>
</feature>
<dbReference type="GO" id="GO:1990386">
    <property type="term" value="P:mitotic cleavage furrow ingression"/>
    <property type="evidence" value="ECO:0000315"/>
    <property type="project" value="WormBase"/>
</dbReference>
<name>Q9XUS9_CAEEL</name>
<dbReference type="PROSITE" id="PS50081">
    <property type="entry name" value="ZF_DAG_PE_2"/>
    <property type="match status" value="1"/>
</dbReference>
<dbReference type="Reactome" id="R-CEL-9013405">
    <property type="pathway name" value="RHOD GTPase cycle"/>
</dbReference>
<evidence type="ECO:0000256" key="4">
    <source>
        <dbReference type="SAM" id="MobiDB-lite"/>
    </source>
</evidence>
<feature type="coiled-coil region" evidence="3">
    <location>
        <begin position="44"/>
        <end position="120"/>
    </location>
</feature>
<dbReference type="RefSeq" id="NP_499845.1">
    <property type="nucleotide sequence ID" value="NM_067444.9"/>
</dbReference>
<dbReference type="HOGENOM" id="CLU_026187_0_0_1"/>
<evidence type="ECO:0000259" key="5">
    <source>
        <dbReference type="PROSITE" id="PS50081"/>
    </source>
</evidence>
<dbReference type="GO" id="GO:0005096">
    <property type="term" value="F:GTPase activator activity"/>
    <property type="evidence" value="ECO:0000314"/>
    <property type="project" value="WormBase"/>
</dbReference>
<dbReference type="InterPro" id="IPR046349">
    <property type="entry name" value="C1-like_sf"/>
</dbReference>
<dbReference type="MINT" id="Q9XUS9"/>
<dbReference type="GO" id="GO:0097149">
    <property type="term" value="C:centralspindlin complex"/>
    <property type="evidence" value="ECO:0000314"/>
    <property type="project" value="WormBase"/>
</dbReference>
<dbReference type="InterPro" id="IPR008936">
    <property type="entry name" value="Rho_GTPase_activation_prot"/>
</dbReference>
<dbReference type="STRING" id="6239.K08E3.6.2"/>
<evidence type="ECO:0000256" key="3">
    <source>
        <dbReference type="SAM" id="Coils"/>
    </source>
</evidence>
<organism evidence="7 8">
    <name type="scientific">Caenorhabditis elegans</name>
    <dbReference type="NCBI Taxonomy" id="6239"/>
    <lineage>
        <taxon>Eukaryota</taxon>
        <taxon>Metazoa</taxon>
        <taxon>Ecdysozoa</taxon>
        <taxon>Nematoda</taxon>
        <taxon>Chromadorea</taxon>
        <taxon>Rhabditida</taxon>
        <taxon>Rhabditina</taxon>
        <taxon>Rhabditomorpha</taxon>
        <taxon>Rhabditoidea</taxon>
        <taxon>Rhabditidae</taxon>
        <taxon>Peloderinae</taxon>
        <taxon>Caenorhabditis</taxon>
    </lineage>
</organism>
<keyword evidence="3" id="KW-0175">Coiled coil</keyword>
<dbReference type="WormBase" id="K08E3.6">
    <property type="protein sequence ID" value="CE18872"/>
    <property type="gene ID" value="WBGene00000875"/>
    <property type="gene designation" value="cyk-4"/>
</dbReference>
<feature type="compositionally biased region" description="Low complexity" evidence="4">
    <location>
        <begin position="259"/>
        <end position="269"/>
    </location>
</feature>
<dbReference type="FunCoup" id="Q9XUS9">
    <property type="interactions" value="1563"/>
</dbReference>
<dbReference type="GO" id="GO:1903562">
    <property type="term" value="P:microtubule bundle formation involved in mitotic spindle midzone assembly"/>
    <property type="evidence" value="ECO:0000315"/>
    <property type="project" value="ComplexPortal"/>
</dbReference>
<dbReference type="SMART" id="SM00324">
    <property type="entry name" value="RhoGAP"/>
    <property type="match status" value="1"/>
</dbReference>
<reference evidence="7 8" key="1">
    <citation type="journal article" date="1998" name="Science">
        <title>Genome sequence of the nematode C. elegans: a platform for investigating biology.</title>
        <authorList>
            <consortium name="The C. elegans sequencing consortium"/>
            <person name="Sulson J.E."/>
            <person name="Waterston R."/>
        </authorList>
    </citation>
    <scope>NUCLEOTIDE SEQUENCE [LARGE SCALE GENOMIC DNA]</scope>
    <source>
        <strain evidence="7 8">Bristol N2</strain>
    </source>
</reference>
<dbReference type="GO" id="GO:0000281">
    <property type="term" value="P:mitotic cytokinesis"/>
    <property type="evidence" value="ECO:0000315"/>
    <property type="project" value="WormBase"/>
</dbReference>
<dbReference type="Bgee" id="WBGene00000875">
    <property type="expression patterns" value="Expressed in embryo and 4 other cell types or tissues"/>
</dbReference>
<dbReference type="PIR" id="T23454">
    <property type="entry name" value="T23454"/>
</dbReference>
<dbReference type="Reactome" id="R-CEL-9013026">
    <property type="pathway name" value="RHOB GTPase cycle"/>
</dbReference>
<dbReference type="GO" id="GO:0005886">
    <property type="term" value="C:plasma membrane"/>
    <property type="evidence" value="ECO:0000314"/>
    <property type="project" value="WormBase"/>
</dbReference>
<dbReference type="EMBL" id="BX284603">
    <property type="protein sequence ID" value="CAB04593.1"/>
    <property type="molecule type" value="Genomic_DNA"/>
</dbReference>
<proteinExistence type="evidence at protein level"/>
<dbReference type="PeptideAtlas" id="Q9XUS9"/>
<dbReference type="Reactome" id="R-CEL-6811434">
    <property type="pathway name" value="COPI-dependent Golgi-to-ER retrograde traffic"/>
</dbReference>
<dbReference type="InterPro" id="IPR000198">
    <property type="entry name" value="RhoGAP_dom"/>
</dbReference>
<dbReference type="GO" id="GO:0005819">
    <property type="term" value="C:spindle"/>
    <property type="evidence" value="ECO:0000353"/>
    <property type="project" value="ComplexPortal"/>
</dbReference>
<dbReference type="SUPFAM" id="SSF57889">
    <property type="entry name" value="Cysteine-rich domain"/>
    <property type="match status" value="1"/>
</dbReference>
<dbReference type="GO" id="GO:1990023">
    <property type="term" value="C:mitotic spindle midzone"/>
    <property type="evidence" value="ECO:0000314"/>
    <property type="project" value="WormBase"/>
</dbReference>
<protein>
    <submittedName>
        <fullName evidence="7">Rac GTPase-activating protein 1</fullName>
    </submittedName>
</protein>
<dbReference type="Reactome" id="R-CEL-9013423">
    <property type="pathway name" value="RAC3 GTPase cycle"/>
</dbReference>
<dbReference type="DIP" id="DIP-25057N"/>
<dbReference type="PROSITE" id="PS50238">
    <property type="entry name" value="RHOGAP"/>
    <property type="match status" value="1"/>
</dbReference>
<dbReference type="IntAct" id="Q9XUS9">
    <property type="interactions" value="5"/>
</dbReference>
<comment type="interaction">
    <interactant intactId="EBI-315948">
        <id>Q9XUS9</id>
    </interactant>
    <interactant intactId="EBI-16154228">
        <id>G5EG83</id>
        <label>zen-4</label>
    </interactant>
    <organismsDiffer>false</organismsDiffer>
    <experiments>5</experiments>
</comment>
<keyword evidence="2" id="KW-0862">Zinc</keyword>
<sequence length="681" mass="76315">MKSSTSKEKVCGENSRHIFNMILNSQRPQFDIKDIGMFHLIDEIERLRKLWKDSEESKKRLNADMREAEEALAKARKKLAMFDIDVKDTQKHLRALMEENKALKLDLNVYETREKQLKDAMKNGIFNSLTKEDRDQFKFLHEPLVRTYSKRVQQRHPHLMEDTQDDEDDSEVDYDETGDSFEEVIHLRNGREVRRSSAAGNAVGGKRRSASAHAITAAANSKRSRSRVMTATIDEEPNEGGTPPKRCRDDGSTPHQEMTTTTTTTTTTTIHNSRAQNQDPPRVSLHRQLTRRSLSCGSIPSCDQTPGQTTNNIGLGMSSAILTKSTLDIRTLKRGTPAWTNGTTRDIAMRPHTFIEAGIKAMRKCDKCATALKLATSMKCRDCHQVVHRSCCNKLHLPCIPRPKTMMTPKSALRGAKPGAGEFRLQDFCTSAKPMIPAAVIHCVVALEARGLTQEGIYRVPGQVRTVNVLLDELRSKTVPNVGLHDVEVITDTLKRFLRDLKDPLIPRTSRQELIVAANLYSTDPDNGRLALNRVICELPQANRDTLAYLFIHWRKVIAQSSRNKMNCEAMARMVAPAVMGHPVKQSQSQAIAGRDATDCHRAMTALFEFDDVYWQRFLGTSAVSMASNQIETARHQDNFALCDRSILGPVTTSPATPLLARSANATRARGAHLLGSMFHD</sequence>
<dbReference type="Gene3D" id="3.30.60.20">
    <property type="match status" value="1"/>
</dbReference>
<dbReference type="GO" id="GO:0005634">
    <property type="term" value="C:nucleus"/>
    <property type="evidence" value="ECO:0000318"/>
    <property type="project" value="GO_Central"/>
</dbReference>
<dbReference type="Reactome" id="R-CEL-9013149">
    <property type="pathway name" value="RAC1 GTPase cycle"/>
</dbReference>
<keyword evidence="10" id="KW-0002">3D-structure</keyword>
<evidence type="ECO:0007829" key="11">
    <source>
        <dbReference type="PeptideAtlas" id="Q9XUS9"/>
    </source>
</evidence>
<evidence type="ECO:0000256" key="2">
    <source>
        <dbReference type="ARBA" id="ARBA00022833"/>
    </source>
</evidence>
<dbReference type="GO" id="GO:0030496">
    <property type="term" value="C:midbody"/>
    <property type="evidence" value="ECO:0000318"/>
    <property type="project" value="GO_Central"/>
</dbReference>
<dbReference type="PaxDb" id="6239-K08E3.6.1"/>
<dbReference type="Pfam" id="PF00130">
    <property type="entry name" value="C1_1"/>
    <property type="match status" value="1"/>
</dbReference>
<dbReference type="SUPFAM" id="SSF48350">
    <property type="entry name" value="GTPase activation domain, GAP"/>
    <property type="match status" value="1"/>
</dbReference>
<dbReference type="OMA" id="KATSACN"/>
<dbReference type="GO" id="GO:0007266">
    <property type="term" value="P:Rho protein signal transduction"/>
    <property type="evidence" value="ECO:0000318"/>
    <property type="project" value="GO_Central"/>
</dbReference>
<dbReference type="OrthoDB" id="2218807at2759"/>
<feature type="domain" description="Rho-GAP" evidence="6">
    <location>
        <begin position="423"/>
        <end position="615"/>
    </location>
</feature>
<dbReference type="InterPro" id="IPR002219">
    <property type="entry name" value="PKC_DAG/PE"/>
</dbReference>
<dbReference type="Proteomes" id="UP000001940">
    <property type="component" value="Chromosome III"/>
</dbReference>
<dbReference type="Gene3D" id="1.10.555.10">
    <property type="entry name" value="Rho GTPase activation protein"/>
    <property type="match status" value="1"/>
</dbReference>
<dbReference type="AGR" id="WB:WBGene00000875"/>
<dbReference type="GO" id="GO:0051256">
    <property type="term" value="P:mitotic spindle midzone assembly"/>
    <property type="evidence" value="ECO:0000315"/>
    <property type="project" value="WormBase"/>
</dbReference>
<keyword evidence="8" id="KW-1185">Reference proteome</keyword>
<dbReference type="PDB" id="7EQC">
    <property type="method" value="X-ray"/>
    <property type="resolution" value="2.50 A"/>
    <property type="chains" value="B/C/D/G=1-120"/>
</dbReference>
<dbReference type="KEGG" id="cel:CELE_K08E3.6"/>